<protein>
    <submittedName>
        <fullName evidence="7">Ribulosamine/erythrulosamine 3-kinase potentially involved in protein deglycation</fullName>
    </submittedName>
</protein>
<dbReference type="GO" id="GO:0016301">
    <property type="term" value="F:kinase activity"/>
    <property type="evidence" value="ECO:0007669"/>
    <property type="project" value="UniProtKB-UniRule"/>
</dbReference>
<comment type="caution">
    <text evidence="7">The sequence shown here is derived from an EMBL/GenBank/DDBJ whole genome shotgun (WGS) entry which is preliminary data.</text>
</comment>
<dbReference type="PANTHER" id="PTHR12149">
    <property type="entry name" value="FRUCTOSAMINE 3 KINASE-RELATED PROTEIN"/>
    <property type="match status" value="1"/>
</dbReference>
<name>W9V928_9GAMM</name>
<comment type="similarity">
    <text evidence="1 6">Belongs to the fructosamine kinase family.</text>
</comment>
<evidence type="ECO:0000256" key="2">
    <source>
        <dbReference type="ARBA" id="ARBA00022679"/>
    </source>
</evidence>
<dbReference type="InterPro" id="IPR016477">
    <property type="entry name" value="Fructo-/Ketosamine-3-kinase"/>
</dbReference>
<dbReference type="PIRSF" id="PIRSF006221">
    <property type="entry name" value="Ketosamine-3-kinase"/>
    <property type="match status" value="1"/>
</dbReference>
<keyword evidence="2 6" id="KW-0808">Transferase</keyword>
<dbReference type="OrthoDB" id="5291879at2"/>
<proteinExistence type="inferred from homology"/>
<dbReference type="Pfam" id="PF03881">
    <property type="entry name" value="Fructosamin_kin"/>
    <property type="match status" value="1"/>
</dbReference>
<evidence type="ECO:0000256" key="4">
    <source>
        <dbReference type="ARBA" id="ARBA00022777"/>
    </source>
</evidence>
<dbReference type="PATRIC" id="fig|1249627.3.peg.3895"/>
<dbReference type="FunFam" id="3.30.200.20:FF:000264">
    <property type="entry name" value="Protein-ribulosamine 3-kinase, chloroplastic"/>
    <property type="match status" value="1"/>
</dbReference>
<dbReference type="SUPFAM" id="SSF56112">
    <property type="entry name" value="Protein kinase-like (PK-like)"/>
    <property type="match status" value="1"/>
</dbReference>
<keyword evidence="8" id="KW-1185">Reference proteome</keyword>
<dbReference type="InterPro" id="IPR011009">
    <property type="entry name" value="Kinase-like_dom_sf"/>
</dbReference>
<reference evidence="7 8" key="1">
    <citation type="submission" date="2012-11" db="EMBL/GenBank/DDBJ databases">
        <title>Genome assembly of Thiorhodococcus sp. AK35.</title>
        <authorList>
            <person name="Nupur N."/>
            <person name="Khatri I."/>
            <person name="Subramanian S."/>
            <person name="Pinnaka A."/>
        </authorList>
    </citation>
    <scope>NUCLEOTIDE SEQUENCE [LARGE SCALE GENOMIC DNA]</scope>
    <source>
        <strain evidence="7 8">AK35</strain>
    </source>
</reference>
<keyword evidence="3" id="KW-0547">Nucleotide-binding</keyword>
<dbReference type="PANTHER" id="PTHR12149:SF8">
    <property type="entry name" value="PROTEIN-RIBULOSAMINE 3-KINASE"/>
    <property type="match status" value="1"/>
</dbReference>
<dbReference type="Gene3D" id="3.30.200.20">
    <property type="entry name" value="Phosphorylase Kinase, domain 1"/>
    <property type="match status" value="1"/>
</dbReference>
<evidence type="ECO:0000256" key="3">
    <source>
        <dbReference type="ARBA" id="ARBA00022741"/>
    </source>
</evidence>
<dbReference type="GO" id="GO:0005524">
    <property type="term" value="F:ATP binding"/>
    <property type="evidence" value="ECO:0007669"/>
    <property type="project" value="UniProtKB-KW"/>
</dbReference>
<keyword evidence="4 6" id="KW-0418">Kinase</keyword>
<accession>W9V928</accession>
<dbReference type="GO" id="GO:0005737">
    <property type="term" value="C:cytoplasm"/>
    <property type="evidence" value="ECO:0007669"/>
    <property type="project" value="UniProtKB-ARBA"/>
</dbReference>
<dbReference type="Gene3D" id="3.90.1200.10">
    <property type="match status" value="1"/>
</dbReference>
<evidence type="ECO:0000256" key="5">
    <source>
        <dbReference type="ARBA" id="ARBA00022840"/>
    </source>
</evidence>
<keyword evidence="5" id="KW-0067">ATP-binding</keyword>
<dbReference type="eggNOG" id="COG3001">
    <property type="taxonomic scope" value="Bacteria"/>
</dbReference>
<evidence type="ECO:0000313" key="8">
    <source>
        <dbReference type="Proteomes" id="UP000019460"/>
    </source>
</evidence>
<dbReference type="STRING" id="1249627.D779_3818"/>
<evidence type="ECO:0000313" key="7">
    <source>
        <dbReference type="EMBL" id="EXJ13346.1"/>
    </source>
</evidence>
<organism evidence="7 8">
    <name type="scientific">Imhoffiella purpurea</name>
    <dbReference type="NCBI Taxonomy" id="1249627"/>
    <lineage>
        <taxon>Bacteria</taxon>
        <taxon>Pseudomonadati</taxon>
        <taxon>Pseudomonadota</taxon>
        <taxon>Gammaproteobacteria</taxon>
        <taxon>Chromatiales</taxon>
        <taxon>Chromatiaceae</taxon>
        <taxon>Imhoffiella</taxon>
    </lineage>
</organism>
<dbReference type="EMBL" id="AONC01000072">
    <property type="protein sequence ID" value="EXJ13346.1"/>
    <property type="molecule type" value="Genomic_DNA"/>
</dbReference>
<dbReference type="Proteomes" id="UP000019460">
    <property type="component" value="Unassembled WGS sequence"/>
</dbReference>
<dbReference type="RefSeq" id="WP_043757363.1">
    <property type="nucleotide sequence ID" value="NZ_AONC01000072.1"/>
</dbReference>
<evidence type="ECO:0000256" key="6">
    <source>
        <dbReference type="PIRNR" id="PIRNR006221"/>
    </source>
</evidence>
<gene>
    <name evidence="7" type="ORF">D779_3818</name>
</gene>
<dbReference type="AlphaFoldDB" id="W9V928"/>
<evidence type="ECO:0000256" key="1">
    <source>
        <dbReference type="ARBA" id="ARBA00009460"/>
    </source>
</evidence>
<sequence>MTSWAGIAERIGEATGEPFAIERERSVGGGCINRAAVIDDGRRSYFVKLNAADRAEMFAAESEGLSAMAEAEAIRVPQPICTGVADGQSFLVMELIDLGGRLNGALAGEQLAAMHRSSSGTFGWHRDNTIGSTPQSNRRDADWIAFWREQRLGYQLRLAADNGYGGTLQRSGERLLADLDVLLGHDPIPSLLHGDLWGGNIGSTPDGQPVIFDPAAYYGDREADLAMTELFGGFGADFYAAYRSAWPLDPGYPVRKTLYNLYHVLNHLNLFGGGYLGQSSQMIARLLAEIR</sequence>